<dbReference type="NCBIfam" id="TIGR01462">
    <property type="entry name" value="greA"/>
    <property type="match status" value="1"/>
</dbReference>
<organism evidence="12 13">
    <name type="scientific">Treponema berlinense</name>
    <dbReference type="NCBI Taxonomy" id="225004"/>
    <lineage>
        <taxon>Bacteria</taxon>
        <taxon>Pseudomonadati</taxon>
        <taxon>Spirochaetota</taxon>
        <taxon>Spirochaetia</taxon>
        <taxon>Spirochaetales</taxon>
        <taxon>Treponemataceae</taxon>
        <taxon>Treponema</taxon>
    </lineage>
</organism>
<dbReference type="AlphaFoldDB" id="A0A1T4KB96"/>
<comment type="similarity">
    <text evidence="1 8 9">Belongs to the GreA/GreB family.</text>
</comment>
<keyword evidence="12" id="KW-0648">Protein biosynthesis</keyword>
<dbReference type="PROSITE" id="PS00830">
    <property type="entry name" value="GREAB_2"/>
    <property type="match status" value="1"/>
</dbReference>
<dbReference type="InterPro" id="IPR011990">
    <property type="entry name" value="TPR-like_helical_dom_sf"/>
</dbReference>
<keyword evidence="5 8" id="KW-0804">Transcription</keyword>
<dbReference type="InterPro" id="IPR001437">
    <property type="entry name" value="Tscrpt_elong_fac_GreA/B_C"/>
</dbReference>
<evidence type="ECO:0000259" key="10">
    <source>
        <dbReference type="Pfam" id="PF01272"/>
    </source>
</evidence>
<dbReference type="Gene3D" id="3.10.50.30">
    <property type="entry name" value="Transcription elongation factor, GreA/GreB, C-terminal domain"/>
    <property type="match status" value="1"/>
</dbReference>
<evidence type="ECO:0000256" key="1">
    <source>
        <dbReference type="ARBA" id="ARBA00008213"/>
    </source>
</evidence>
<evidence type="ECO:0000256" key="4">
    <source>
        <dbReference type="ARBA" id="ARBA00023125"/>
    </source>
</evidence>
<protein>
    <recommendedName>
        <fullName evidence="2 8">Transcription elongation factor GreA</fullName>
    </recommendedName>
    <alternativeName>
        <fullName evidence="7 8">Transcript cleavage factor GreA</fullName>
    </alternativeName>
</protein>
<dbReference type="InterPro" id="IPR036953">
    <property type="entry name" value="GreA/GreB_C_sf"/>
</dbReference>
<dbReference type="Gene3D" id="1.10.287.180">
    <property type="entry name" value="Transcription elongation factor, GreA/GreB, N-terminal domain"/>
    <property type="match status" value="1"/>
</dbReference>
<dbReference type="InterPro" id="IPR036805">
    <property type="entry name" value="Tscrpt_elong_fac_GreA/B_N_sf"/>
</dbReference>
<dbReference type="GO" id="GO:0070063">
    <property type="term" value="F:RNA polymerase binding"/>
    <property type="evidence" value="ECO:0007669"/>
    <property type="project" value="InterPro"/>
</dbReference>
<evidence type="ECO:0000313" key="13">
    <source>
        <dbReference type="Proteomes" id="UP000190395"/>
    </source>
</evidence>
<keyword evidence="13" id="KW-1185">Reference proteome</keyword>
<dbReference type="GeneID" id="303366346"/>
<dbReference type="SUPFAM" id="SSF54534">
    <property type="entry name" value="FKBP-like"/>
    <property type="match status" value="1"/>
</dbReference>
<accession>A0A1T4KB96</accession>
<dbReference type="Proteomes" id="UP000190395">
    <property type="component" value="Unassembled WGS sequence"/>
</dbReference>
<gene>
    <name evidence="8" type="primary">greA</name>
    <name evidence="12" type="ORF">SAMN02745152_00066</name>
</gene>
<sequence length="905" mass="103543">MSAEIVTKVQDMLKEATWTRAAIGNYTKNNLIELSEIIEKAKAENCTAEIKAICDEQLSHTKDSIIALYISGILGLKQGNLDNSNLVTLVDIFQKNYKEPVVTYLCETILDIDPNNKFALRTLADIYRAANDPKAWALYEKIVKIDVEEAEIAKILSEHYEAEGDVKNAVAYCKKALLRFVYANNMTALKETWAKLVSMIPDEIDFFLLVQRKVEKSISAEKSALLLHDLYPYYKDNAPSDPKKWDIAIQILKIILRIDPKDYWARNEIAACFQGKYAKNPNVNDFIASSNLTQNFRNVFEAINDFEKHIAFGVKNFVYHRTWGVGIITKVENDNLFINFGRKNGVKQMSLKMAVSALQPLARDHIWVLKATKSKDDLQKLFKDNRDKTQALKIIIKSFGNSCDFKRIKSELVPSILTPGEWTSWNTAAKKTLETNPIFGVNPNNINEYIVRDAKISTEEKLSNEFKAEKQFTPRADVFMRFFKNEEADKDSEFFMDMYNYFKGFVKGAHQANEQVVASYLIVQKVGALMPSLAVQLNYTFEQLYRDIDNPREMYTLLKDTKNTSFQADFLNQIKLLPDWVDQYIELFPTVLSKKMLNEVIENGDTEKVQKLAVKVFENFRDYRNAVLFFFEECQDDAWFKQSGISYQKQLITIVNLIDQAYREIENHVDTTENKKIIKNAIKLIFDGENAYANYMLSCDMDTMTHLYTLVDDIVNLEGIYKQALRNRILSKYPDYKFRAKEEKTNAPKGMLVTKAKLDEKKALEAKMTTIDIPAIAKEVADAKEKGDLKENAEYIAAKEAQHKLNNDLNRLQGELARAVIFDPTTATTSMVSFGTEVVLTNNATGKDEKYIIMGPWESDPDAGIISYMSPFGNAILDSKVGEKLEFTINEHENDYTVKSIKLAK</sequence>
<dbReference type="HAMAP" id="MF_00105">
    <property type="entry name" value="GreA_GreB"/>
    <property type="match status" value="1"/>
</dbReference>
<dbReference type="SUPFAM" id="SSF48452">
    <property type="entry name" value="TPR-like"/>
    <property type="match status" value="1"/>
</dbReference>
<dbReference type="OrthoDB" id="9808774at2"/>
<evidence type="ECO:0000256" key="3">
    <source>
        <dbReference type="ARBA" id="ARBA00023015"/>
    </source>
</evidence>
<dbReference type="InterPro" id="IPR028624">
    <property type="entry name" value="Tscrpt_elong_fac_GreA/B"/>
</dbReference>
<proteinExistence type="inferred from homology"/>
<dbReference type="NCBIfam" id="NF011309">
    <property type="entry name" value="PRK14720.1"/>
    <property type="match status" value="1"/>
</dbReference>
<dbReference type="GO" id="GO:0006354">
    <property type="term" value="P:DNA-templated transcription elongation"/>
    <property type="evidence" value="ECO:0007669"/>
    <property type="project" value="TreeGrafter"/>
</dbReference>
<reference evidence="12 13" key="1">
    <citation type="submission" date="2017-02" db="EMBL/GenBank/DDBJ databases">
        <authorList>
            <person name="Peterson S.W."/>
        </authorList>
    </citation>
    <scope>NUCLEOTIDE SEQUENCE [LARGE SCALE GENOMIC DNA]</scope>
    <source>
        <strain evidence="12 13">ATCC BAA-909</strain>
    </source>
</reference>
<dbReference type="GO" id="GO:0003746">
    <property type="term" value="F:translation elongation factor activity"/>
    <property type="evidence" value="ECO:0007669"/>
    <property type="project" value="UniProtKB-KW"/>
</dbReference>
<dbReference type="RefSeq" id="WP_078929732.1">
    <property type="nucleotide sequence ID" value="NZ_CAMCOW010000042.1"/>
</dbReference>
<dbReference type="InterPro" id="IPR018151">
    <property type="entry name" value="TF_GreA/GreB_CS"/>
</dbReference>
<evidence type="ECO:0000256" key="8">
    <source>
        <dbReference type="HAMAP-Rule" id="MF_00105"/>
    </source>
</evidence>
<evidence type="ECO:0000256" key="5">
    <source>
        <dbReference type="ARBA" id="ARBA00023163"/>
    </source>
</evidence>
<comment type="function">
    <text evidence="6 8 9">Necessary for efficient RNA polymerase transcription elongation past template-encoded arresting sites. The arresting sites in DNA have the property of trapping a certain fraction of elongating RNA polymerases that pass through, resulting in locked ternary complexes. Cleavage of the nascent transcript by cleavage factors such as GreA or GreB allows the resumption of elongation from the new 3'terminus. GreA releases sequences of 2 to 3 nucleotides.</text>
</comment>
<keyword evidence="4 8" id="KW-0238">DNA-binding</keyword>
<dbReference type="EMBL" id="FUXC01000001">
    <property type="protein sequence ID" value="SJZ39672.1"/>
    <property type="molecule type" value="Genomic_DNA"/>
</dbReference>
<dbReference type="PANTHER" id="PTHR30437">
    <property type="entry name" value="TRANSCRIPTION ELONGATION FACTOR GREA"/>
    <property type="match status" value="1"/>
</dbReference>
<keyword evidence="3 8" id="KW-0805">Transcription regulation</keyword>
<dbReference type="SUPFAM" id="SSF46557">
    <property type="entry name" value="GreA transcript cleavage protein, N-terminal domain"/>
    <property type="match status" value="1"/>
</dbReference>
<evidence type="ECO:0000256" key="6">
    <source>
        <dbReference type="ARBA" id="ARBA00024916"/>
    </source>
</evidence>
<dbReference type="PANTHER" id="PTHR30437:SF4">
    <property type="entry name" value="TRANSCRIPTION ELONGATION FACTOR GREA"/>
    <property type="match status" value="1"/>
</dbReference>
<dbReference type="InterPro" id="IPR023459">
    <property type="entry name" value="Tscrpt_elong_fac_GreA/B_fam"/>
</dbReference>
<dbReference type="InterPro" id="IPR006359">
    <property type="entry name" value="Tscrpt_elong_fac_GreA"/>
</dbReference>
<keyword evidence="12" id="KW-0251">Elongation factor</keyword>
<evidence type="ECO:0000256" key="2">
    <source>
        <dbReference type="ARBA" id="ARBA00013729"/>
    </source>
</evidence>
<dbReference type="InterPro" id="IPR022691">
    <property type="entry name" value="Tscrpt_elong_fac_GreA/B_N"/>
</dbReference>
<name>A0A1T4KB96_9SPIR</name>
<dbReference type="Pfam" id="PF01272">
    <property type="entry name" value="GreA_GreB"/>
    <property type="match status" value="1"/>
</dbReference>
<evidence type="ECO:0000259" key="11">
    <source>
        <dbReference type="Pfam" id="PF03449"/>
    </source>
</evidence>
<evidence type="ECO:0000256" key="9">
    <source>
        <dbReference type="RuleBase" id="RU000556"/>
    </source>
</evidence>
<feature type="domain" description="Transcription elongation factor GreA/GreB C-terminal" evidence="10">
    <location>
        <begin position="829"/>
        <end position="902"/>
    </location>
</feature>
<dbReference type="STRING" id="225004.SAMN02745152_00066"/>
<dbReference type="Gene3D" id="1.25.40.10">
    <property type="entry name" value="Tetratricopeptide repeat domain"/>
    <property type="match status" value="1"/>
</dbReference>
<evidence type="ECO:0000256" key="7">
    <source>
        <dbReference type="ARBA" id="ARBA00030776"/>
    </source>
</evidence>
<dbReference type="GO" id="GO:0003677">
    <property type="term" value="F:DNA binding"/>
    <property type="evidence" value="ECO:0007669"/>
    <property type="project" value="UniProtKB-UniRule"/>
</dbReference>
<feature type="domain" description="Transcription elongation factor GreA/GreB N-terminal" evidence="11">
    <location>
        <begin position="752"/>
        <end position="821"/>
    </location>
</feature>
<dbReference type="Pfam" id="PF03449">
    <property type="entry name" value="GreA_GreB_N"/>
    <property type="match status" value="1"/>
</dbReference>
<dbReference type="GO" id="GO:0032784">
    <property type="term" value="P:regulation of DNA-templated transcription elongation"/>
    <property type="evidence" value="ECO:0007669"/>
    <property type="project" value="UniProtKB-UniRule"/>
</dbReference>
<evidence type="ECO:0000313" key="12">
    <source>
        <dbReference type="EMBL" id="SJZ39672.1"/>
    </source>
</evidence>